<keyword evidence="4" id="KW-1003">Cell membrane</keyword>
<dbReference type="RefSeq" id="WP_282299076.1">
    <property type="nucleotide sequence ID" value="NZ_CP124616.1"/>
</dbReference>
<keyword evidence="11 14" id="KW-1133">Transmembrane helix</keyword>
<evidence type="ECO:0000256" key="10">
    <source>
        <dbReference type="ARBA" id="ARBA00022840"/>
    </source>
</evidence>
<dbReference type="CDD" id="cd06225">
    <property type="entry name" value="HAMP"/>
    <property type="match status" value="1"/>
</dbReference>
<dbReference type="SUPFAM" id="SSF55874">
    <property type="entry name" value="ATPase domain of HSP90 chaperone/DNA topoisomerase II/histidine kinase"/>
    <property type="match status" value="1"/>
</dbReference>
<dbReference type="CDD" id="cd00075">
    <property type="entry name" value="HATPase"/>
    <property type="match status" value="1"/>
</dbReference>
<evidence type="ECO:0000256" key="3">
    <source>
        <dbReference type="ARBA" id="ARBA00012438"/>
    </source>
</evidence>
<evidence type="ECO:0000256" key="4">
    <source>
        <dbReference type="ARBA" id="ARBA00022475"/>
    </source>
</evidence>
<dbReference type="GO" id="GO:0005524">
    <property type="term" value="F:ATP binding"/>
    <property type="evidence" value="ECO:0007669"/>
    <property type="project" value="UniProtKB-KW"/>
</dbReference>
<dbReference type="NCBIfam" id="TIGR00229">
    <property type="entry name" value="sensory_box"/>
    <property type="match status" value="1"/>
</dbReference>
<dbReference type="EMBL" id="CP124616">
    <property type="protein sequence ID" value="WGW02442.1"/>
    <property type="molecule type" value="Genomic_DNA"/>
</dbReference>
<evidence type="ECO:0000256" key="6">
    <source>
        <dbReference type="ARBA" id="ARBA00022679"/>
    </source>
</evidence>
<dbReference type="SUPFAM" id="SSF55785">
    <property type="entry name" value="PYP-like sensor domain (PAS domain)"/>
    <property type="match status" value="1"/>
</dbReference>
<dbReference type="Proteomes" id="UP001241605">
    <property type="component" value="Chromosome"/>
</dbReference>
<feature type="domain" description="PAS" evidence="16">
    <location>
        <begin position="409"/>
        <end position="461"/>
    </location>
</feature>
<dbReference type="PROSITE" id="PS50109">
    <property type="entry name" value="HIS_KIN"/>
    <property type="match status" value="1"/>
</dbReference>
<dbReference type="InterPro" id="IPR050351">
    <property type="entry name" value="BphY/WalK/GraS-like"/>
</dbReference>
<evidence type="ECO:0000313" key="19">
    <source>
        <dbReference type="Proteomes" id="UP001241605"/>
    </source>
</evidence>
<protein>
    <recommendedName>
        <fullName evidence="3">histidine kinase</fullName>
        <ecNumber evidence="3">2.7.13.3</ecNumber>
    </recommendedName>
</protein>
<dbReference type="InterPro" id="IPR036097">
    <property type="entry name" value="HisK_dim/P_sf"/>
</dbReference>
<evidence type="ECO:0000256" key="14">
    <source>
        <dbReference type="SAM" id="Phobius"/>
    </source>
</evidence>
<dbReference type="SMART" id="SM00388">
    <property type="entry name" value="HisKA"/>
    <property type="match status" value="1"/>
</dbReference>
<dbReference type="CDD" id="cd00082">
    <property type="entry name" value="HisKA"/>
    <property type="match status" value="1"/>
</dbReference>
<dbReference type="Gene3D" id="6.10.340.10">
    <property type="match status" value="1"/>
</dbReference>
<keyword evidence="7 14" id="KW-0812">Transmembrane</keyword>
<dbReference type="InterPro" id="IPR035965">
    <property type="entry name" value="PAS-like_dom_sf"/>
</dbReference>
<comment type="catalytic activity">
    <reaction evidence="1">
        <text>ATP + protein L-histidine = ADP + protein N-phospho-L-histidine.</text>
        <dbReference type="EC" id="2.7.13.3"/>
    </reaction>
</comment>
<dbReference type="InterPro" id="IPR003660">
    <property type="entry name" value="HAMP_dom"/>
</dbReference>
<dbReference type="PROSITE" id="PS50885">
    <property type="entry name" value="HAMP"/>
    <property type="match status" value="1"/>
</dbReference>
<dbReference type="Gene3D" id="1.10.287.130">
    <property type="match status" value="1"/>
</dbReference>
<accession>A0ABY8QF75</accession>
<evidence type="ECO:0000256" key="11">
    <source>
        <dbReference type="ARBA" id="ARBA00022989"/>
    </source>
</evidence>
<comment type="subcellular location">
    <subcellularLocation>
        <location evidence="2">Cell membrane</location>
        <topology evidence="2">Multi-pass membrane protein</topology>
    </subcellularLocation>
</comment>
<dbReference type="Pfam" id="PF13426">
    <property type="entry name" value="PAS_9"/>
    <property type="match status" value="1"/>
</dbReference>
<dbReference type="Gene3D" id="3.30.565.10">
    <property type="entry name" value="Histidine kinase-like ATPase, C-terminal domain"/>
    <property type="match status" value="1"/>
</dbReference>
<evidence type="ECO:0000256" key="7">
    <source>
        <dbReference type="ARBA" id="ARBA00022692"/>
    </source>
</evidence>
<dbReference type="InterPro" id="IPR003661">
    <property type="entry name" value="HisK_dim/P_dom"/>
</dbReference>
<dbReference type="Gene3D" id="3.30.450.20">
    <property type="entry name" value="PAS domain"/>
    <property type="match status" value="2"/>
</dbReference>
<evidence type="ECO:0000256" key="9">
    <source>
        <dbReference type="ARBA" id="ARBA00022777"/>
    </source>
</evidence>
<organism evidence="18 19">
    <name type="scientific">Tropicibacter oceani</name>
    <dbReference type="NCBI Taxonomy" id="3058420"/>
    <lineage>
        <taxon>Bacteria</taxon>
        <taxon>Pseudomonadati</taxon>
        <taxon>Pseudomonadota</taxon>
        <taxon>Alphaproteobacteria</taxon>
        <taxon>Rhodobacterales</taxon>
        <taxon>Roseobacteraceae</taxon>
        <taxon>Tropicibacter</taxon>
    </lineage>
</organism>
<feature type="domain" description="Histidine kinase" evidence="15">
    <location>
        <begin position="554"/>
        <end position="765"/>
    </location>
</feature>
<dbReference type="InterPro" id="IPR005467">
    <property type="entry name" value="His_kinase_dom"/>
</dbReference>
<dbReference type="InterPro" id="IPR029151">
    <property type="entry name" value="Sensor-like_sf"/>
</dbReference>
<evidence type="ECO:0000256" key="13">
    <source>
        <dbReference type="ARBA" id="ARBA00023136"/>
    </source>
</evidence>
<keyword evidence="9" id="KW-0418">Kinase</keyword>
<reference evidence="18 19" key="1">
    <citation type="submission" date="2023-05" db="EMBL/GenBank/DDBJ databases">
        <title>YMD87, complete Genome.</title>
        <authorList>
            <person name="Zhang J."/>
            <person name="Xu X."/>
        </authorList>
    </citation>
    <scope>NUCLEOTIDE SEQUENCE [LARGE SCALE GENOMIC DNA]</scope>
    <source>
        <strain evidence="18 19">YMD87</strain>
    </source>
</reference>
<proteinExistence type="predicted"/>
<dbReference type="EC" id="2.7.13.3" evidence="3"/>
<dbReference type="SMART" id="SM00091">
    <property type="entry name" value="PAS"/>
    <property type="match status" value="1"/>
</dbReference>
<name>A0ABY8QF75_9RHOB</name>
<evidence type="ECO:0000256" key="8">
    <source>
        <dbReference type="ARBA" id="ARBA00022741"/>
    </source>
</evidence>
<evidence type="ECO:0000259" key="15">
    <source>
        <dbReference type="PROSITE" id="PS50109"/>
    </source>
</evidence>
<feature type="transmembrane region" description="Helical" evidence="14">
    <location>
        <begin position="335"/>
        <end position="357"/>
    </location>
</feature>
<evidence type="ECO:0000259" key="16">
    <source>
        <dbReference type="PROSITE" id="PS50112"/>
    </source>
</evidence>
<evidence type="ECO:0000256" key="12">
    <source>
        <dbReference type="ARBA" id="ARBA00023012"/>
    </source>
</evidence>
<dbReference type="SMART" id="SM00387">
    <property type="entry name" value="HATPase_c"/>
    <property type="match status" value="1"/>
</dbReference>
<dbReference type="InterPro" id="IPR004358">
    <property type="entry name" value="Sig_transdc_His_kin-like_C"/>
</dbReference>
<dbReference type="Pfam" id="PF00512">
    <property type="entry name" value="HisKA"/>
    <property type="match status" value="1"/>
</dbReference>
<dbReference type="Pfam" id="PF02518">
    <property type="entry name" value="HATPase_c"/>
    <property type="match status" value="1"/>
</dbReference>
<keyword evidence="5" id="KW-0597">Phosphoprotein</keyword>
<dbReference type="InterPro" id="IPR003594">
    <property type="entry name" value="HATPase_dom"/>
</dbReference>
<evidence type="ECO:0000256" key="1">
    <source>
        <dbReference type="ARBA" id="ARBA00000085"/>
    </source>
</evidence>
<gene>
    <name evidence="18" type="ORF">QF118_10830</name>
</gene>
<dbReference type="InterPro" id="IPR000014">
    <property type="entry name" value="PAS"/>
</dbReference>
<dbReference type="SUPFAM" id="SSF47384">
    <property type="entry name" value="Homodimeric domain of signal transducing histidine kinase"/>
    <property type="match status" value="1"/>
</dbReference>
<keyword evidence="8" id="KW-0547">Nucleotide-binding</keyword>
<dbReference type="SUPFAM" id="SSF103190">
    <property type="entry name" value="Sensory domain-like"/>
    <property type="match status" value="1"/>
</dbReference>
<dbReference type="Pfam" id="PF00672">
    <property type="entry name" value="HAMP"/>
    <property type="match status" value="1"/>
</dbReference>
<evidence type="ECO:0000313" key="18">
    <source>
        <dbReference type="EMBL" id="WGW02442.1"/>
    </source>
</evidence>
<feature type="domain" description="HAMP" evidence="17">
    <location>
        <begin position="359"/>
        <end position="411"/>
    </location>
</feature>
<dbReference type="PANTHER" id="PTHR42878">
    <property type="entry name" value="TWO-COMPONENT HISTIDINE KINASE"/>
    <property type="match status" value="1"/>
</dbReference>
<sequence>MTDKAARPSLFARLFRPRSLSSRLVMITLTVTFCTMSMMALLSYVSIRDSAHDAAMARLAAVSQRAADRISSNLAQTERDAAIISQLPQLAGILRASLSPDGLDSKDGSTMAQWSRRLERTFASIIGTRPQYTQLRLISRDNDWQELVRVNQLADGRITIVPGDRLQQKAGEPYLADSARLASEEGFFSRVTKNREHGVVVGRPTIRFIQPVKHPDGSLFGVIVINADFESLISLGHVQATPDVTVGIVTASLDHKTLSGAPSATGLAFHDDANFQPPAIAPLLQDSANFGKIVFHGENANLIKQIITPTAYRPLGLYTVTHIPKSVLLSAGINVLIQVGVIGVILTVLGAIVAGAAGKQAIRPLDQLLDAIRSRKSLDATITFPKGRQDEVSELGRAFVAMANELVAESQRTRAILDGTADGMIVSRPDGTIIDVNPAVETLFGYTPQELLGRNITCLMESHIGRKHSGFVDASLADARPKPMAGQRDIAGVAKSGARIPLEISVSRLGQGADSIIIGSLRDVSERKAADKRVNDLIASLERSNSELDKFAYVASHDLRAPLRVIDNASKWLEEDLEPVLTDDTRESLQLLRSRVARMERLLDDLLQHSRIGRVDQVSDEVSGTELVQHIRDLINLPDTMTLNFNDDFEGIEVRKMPLATVLLNLISNAIKHNDKPHGQVDVSVVPLPAGLEFRITDDGPGIAKEYHKRIFDMFQTLKPRDHVDGSGMGLAMVKKYVELAEGEIDVESDGQNGTTFVLFWPHDAQMPEPRTAVA</sequence>
<evidence type="ECO:0000256" key="2">
    <source>
        <dbReference type="ARBA" id="ARBA00004651"/>
    </source>
</evidence>
<keyword evidence="6" id="KW-0808">Transferase</keyword>
<keyword evidence="13 14" id="KW-0472">Membrane</keyword>
<keyword evidence="12" id="KW-0902">Two-component regulatory system</keyword>
<evidence type="ECO:0000256" key="5">
    <source>
        <dbReference type="ARBA" id="ARBA00022553"/>
    </source>
</evidence>
<keyword evidence="19" id="KW-1185">Reference proteome</keyword>
<dbReference type="CDD" id="cd00130">
    <property type="entry name" value="PAS"/>
    <property type="match status" value="1"/>
</dbReference>
<evidence type="ECO:0000259" key="17">
    <source>
        <dbReference type="PROSITE" id="PS50885"/>
    </source>
</evidence>
<dbReference type="PANTHER" id="PTHR42878:SF15">
    <property type="entry name" value="BACTERIOPHYTOCHROME"/>
    <property type="match status" value="1"/>
</dbReference>
<dbReference type="PROSITE" id="PS50112">
    <property type="entry name" value="PAS"/>
    <property type="match status" value="1"/>
</dbReference>
<keyword evidence="10 18" id="KW-0067">ATP-binding</keyword>
<dbReference type="PRINTS" id="PR00344">
    <property type="entry name" value="BCTRLSENSOR"/>
</dbReference>
<dbReference type="InterPro" id="IPR036890">
    <property type="entry name" value="HATPase_C_sf"/>
</dbReference>
<feature type="transmembrane region" description="Helical" evidence="14">
    <location>
        <begin position="20"/>
        <end position="45"/>
    </location>
</feature>